<dbReference type="GeneID" id="85224200"/>
<dbReference type="RefSeq" id="XP_060120501.1">
    <property type="nucleotide sequence ID" value="XM_060264518.1"/>
</dbReference>
<organism evidence="2 3">
    <name type="scientific">Malassezia japonica</name>
    <dbReference type="NCBI Taxonomy" id="223818"/>
    <lineage>
        <taxon>Eukaryota</taxon>
        <taxon>Fungi</taxon>
        <taxon>Dikarya</taxon>
        <taxon>Basidiomycota</taxon>
        <taxon>Ustilaginomycotina</taxon>
        <taxon>Malasseziomycetes</taxon>
        <taxon>Malasseziales</taxon>
        <taxon>Malasseziaceae</taxon>
        <taxon>Malassezia</taxon>
    </lineage>
</organism>
<dbReference type="Pfam" id="PF08495">
    <property type="entry name" value="FIST"/>
    <property type="match status" value="1"/>
</dbReference>
<keyword evidence="3" id="KW-1185">Reference proteome</keyword>
<name>A0AAF0J966_9BASI</name>
<evidence type="ECO:0000313" key="3">
    <source>
        <dbReference type="Proteomes" id="UP001217754"/>
    </source>
</evidence>
<evidence type="ECO:0000259" key="1">
    <source>
        <dbReference type="Pfam" id="PF08495"/>
    </source>
</evidence>
<proteinExistence type="predicted"/>
<evidence type="ECO:0000313" key="2">
    <source>
        <dbReference type="EMBL" id="WFD37604.1"/>
    </source>
</evidence>
<gene>
    <name evidence="2" type="ORF">MJAP1_000551</name>
</gene>
<dbReference type="EMBL" id="CP119958">
    <property type="protein sequence ID" value="WFD37604.1"/>
    <property type="molecule type" value="Genomic_DNA"/>
</dbReference>
<protein>
    <recommendedName>
        <fullName evidence="1">FIST domain-containing protein</fullName>
    </recommendedName>
</protein>
<accession>A0AAF0J966</accession>
<dbReference type="Proteomes" id="UP001217754">
    <property type="component" value="Chromosome 1"/>
</dbReference>
<dbReference type="InterPro" id="IPR013702">
    <property type="entry name" value="FIST_domain_N"/>
</dbReference>
<sequence length="468" mass="50207">MATQAAGRERATTLTATKPESLLPALASKLAAWTAEQPPHILLFSLSKHLPRAVLSEAVDMLHHRDVRAHARVGFLSSSLPASVAYDDAAGMEHLHAISLASIPETRGVAFRSTIPGAARVSVGRWPNQKETWNKGTEMRSDRLDQSGGRDWRGLWGKENVDLRLPDQLNELDPSSVRALLFATDAQAHGLLEGLDAHFSQANLLGMSATLTPFETGREHTLFYDAPLHARTIHDSGAVGVALCGTASSSIERIFEQLQPIGPRLEVTGARGNIISTLDNYNAAQQFLRLILNKNPAPSDASTMEATQVRELSSAVRKEDQFYVGLFEKNAEQADATPALVAQIISGHPMRGTLSVATEAELGLPPDAPDSSKVQRWAQFYRPSPTPLRAITAPAGSVRYVFLATPNDSSIPVSLDPSAKVAVAHGQGALELPDVFLAASEHGWLARQGGGTTYACSAPYARASLCDV</sequence>
<feature type="domain" description="FIST" evidence="1">
    <location>
        <begin position="169"/>
        <end position="280"/>
    </location>
</feature>
<dbReference type="AlphaFoldDB" id="A0AAF0J966"/>
<reference evidence="2" key="1">
    <citation type="submission" date="2023-03" db="EMBL/GenBank/DDBJ databases">
        <title>Mating type loci evolution in Malassezia.</title>
        <authorList>
            <person name="Coelho M.A."/>
        </authorList>
    </citation>
    <scope>NUCLEOTIDE SEQUENCE</scope>
    <source>
        <strain evidence="2">CBS 9431</strain>
    </source>
</reference>